<keyword evidence="7 8" id="KW-0472">Membrane</keyword>
<name>A0A832ML11_UNCEI</name>
<evidence type="ECO:0000256" key="4">
    <source>
        <dbReference type="ARBA" id="ARBA00022741"/>
    </source>
</evidence>
<feature type="transmembrane region" description="Helical" evidence="8">
    <location>
        <begin position="329"/>
        <end position="355"/>
    </location>
</feature>
<proteinExistence type="inferred from homology"/>
<feature type="transmembrane region" description="Helical" evidence="8">
    <location>
        <begin position="303"/>
        <end position="323"/>
    </location>
</feature>
<dbReference type="Pfam" id="PF03219">
    <property type="entry name" value="TLC"/>
    <property type="match status" value="1"/>
</dbReference>
<feature type="transmembrane region" description="Helical" evidence="8">
    <location>
        <begin position="190"/>
        <end position="210"/>
    </location>
</feature>
<reference evidence="9" key="1">
    <citation type="journal article" date="2020" name="mSystems">
        <title>Genome- and Community-Level Interaction Insights into Carbon Utilization and Element Cycling Functions of Hydrothermarchaeota in Hydrothermal Sediment.</title>
        <authorList>
            <person name="Zhou Z."/>
            <person name="Liu Y."/>
            <person name="Xu W."/>
            <person name="Pan J."/>
            <person name="Luo Z.H."/>
            <person name="Li M."/>
        </authorList>
    </citation>
    <scope>NUCLEOTIDE SEQUENCE [LARGE SCALE GENOMIC DNA]</scope>
    <source>
        <strain evidence="9">SpSt-381</strain>
    </source>
</reference>
<dbReference type="Gene3D" id="1.20.1250.20">
    <property type="entry name" value="MFS general substrate transporter like domains"/>
    <property type="match status" value="1"/>
</dbReference>
<protein>
    <recommendedName>
        <fullName evidence="8">ADP,ATP carrier protein</fullName>
    </recommendedName>
</protein>
<evidence type="ECO:0000256" key="8">
    <source>
        <dbReference type="RuleBase" id="RU363121"/>
    </source>
</evidence>
<gene>
    <name evidence="9" type="ORF">ENR23_03185</name>
</gene>
<evidence type="ECO:0000313" key="9">
    <source>
        <dbReference type="EMBL" id="HGZ42426.1"/>
    </source>
</evidence>
<feature type="transmembrane region" description="Helical" evidence="8">
    <location>
        <begin position="96"/>
        <end position="117"/>
    </location>
</feature>
<feature type="transmembrane region" description="Helical" evidence="8">
    <location>
        <begin position="70"/>
        <end position="89"/>
    </location>
</feature>
<feature type="transmembrane region" description="Helical" evidence="8">
    <location>
        <begin position="123"/>
        <end position="147"/>
    </location>
</feature>
<dbReference type="SUPFAM" id="SSF103473">
    <property type="entry name" value="MFS general substrate transporter"/>
    <property type="match status" value="1"/>
</dbReference>
<keyword evidence="5 8" id="KW-0067">ATP-binding</keyword>
<dbReference type="GO" id="GO:0005471">
    <property type="term" value="F:ATP:ADP antiporter activity"/>
    <property type="evidence" value="ECO:0007669"/>
    <property type="project" value="InterPro"/>
</dbReference>
<comment type="subcellular location">
    <subcellularLocation>
        <location evidence="1 8">Membrane</location>
        <topology evidence="1 8">Multi-pass membrane protein</topology>
    </subcellularLocation>
</comment>
<keyword evidence="3 8" id="KW-0812">Transmembrane</keyword>
<dbReference type="InterPro" id="IPR004667">
    <property type="entry name" value="ADP_ATP_car_bac_type"/>
</dbReference>
<sequence length="454" mass="48030">MSAAPAPAAGARPGALDRLLKPFADVRAGEGATALLLALDCFLLLGAYYVLKTVREPLILAGGGAEVKSYAAAGQALLLLGLVPLYSAFASRVDRVRLIGGVTAFFVAHLLGFWALAEAGVPWVGVAFFLWVGIFNLMIIAQFWSFANDVYTEEQGRRLFAIVAFGSTLGAIAGAWAAKLLIGPLGTNPLMLIAAGVLVACFGLTALVHARERAAARARGAAAATRPAPLGRAGAFRLVLSDRYLLAIALLTTLLNFVNTNGEYILGRTVTAEAARLVAAGAHGAADPDEWTRRFIGAFYGDFFWWVNVVAAAAQLFVVSRVLEWFGVRVALFALPVIAFAGYGLLAVAPVLGVVRVAKILENATDYSVQNTARQALFLPTSREAKYKAKAAIDSLFWRGGDLLSSALVFAGAQLALSPRHFAGVNLVLVALWLAVVTWIAVEHRRLTRGPGAS</sequence>
<dbReference type="GO" id="GO:0005524">
    <property type="term" value="F:ATP binding"/>
    <property type="evidence" value="ECO:0007669"/>
    <property type="project" value="UniProtKB-KW"/>
</dbReference>
<organism evidence="9">
    <name type="scientific">Eiseniibacteriota bacterium</name>
    <dbReference type="NCBI Taxonomy" id="2212470"/>
    <lineage>
        <taxon>Bacteria</taxon>
        <taxon>Candidatus Eiseniibacteriota</taxon>
    </lineage>
</organism>
<evidence type="ECO:0000256" key="5">
    <source>
        <dbReference type="ARBA" id="ARBA00022840"/>
    </source>
</evidence>
<feature type="transmembrane region" description="Helical" evidence="8">
    <location>
        <begin position="159"/>
        <end position="178"/>
    </location>
</feature>
<accession>A0A832ML11</accession>
<dbReference type="GO" id="GO:0016020">
    <property type="term" value="C:membrane"/>
    <property type="evidence" value="ECO:0007669"/>
    <property type="project" value="UniProtKB-SubCell"/>
</dbReference>
<comment type="similarity">
    <text evidence="8">Belongs to the ADP/ATP translocase tlc family.</text>
</comment>
<feature type="transmembrane region" description="Helical" evidence="8">
    <location>
        <begin position="423"/>
        <end position="442"/>
    </location>
</feature>
<comment type="caution">
    <text evidence="9">The sequence shown here is derived from an EMBL/GenBank/DDBJ whole genome shotgun (WGS) entry which is preliminary data.</text>
</comment>
<keyword evidence="4 8" id="KW-0547">Nucleotide-binding</keyword>
<dbReference type="EMBL" id="DSQF01000004">
    <property type="protein sequence ID" value="HGZ42426.1"/>
    <property type="molecule type" value="Genomic_DNA"/>
</dbReference>
<feature type="transmembrane region" description="Helical" evidence="8">
    <location>
        <begin position="31"/>
        <end position="50"/>
    </location>
</feature>
<dbReference type="PANTHER" id="PTHR43596">
    <property type="entry name" value="ADP,ATP CARRIER PROTEIN"/>
    <property type="match status" value="1"/>
</dbReference>
<evidence type="ECO:0000256" key="6">
    <source>
        <dbReference type="ARBA" id="ARBA00022989"/>
    </source>
</evidence>
<evidence type="ECO:0000256" key="3">
    <source>
        <dbReference type="ARBA" id="ARBA00022692"/>
    </source>
</evidence>
<dbReference type="PANTHER" id="PTHR43596:SF1">
    <property type="entry name" value="ADP,ATP CARRIER PROTEIN"/>
    <property type="match status" value="1"/>
</dbReference>
<feature type="transmembrane region" description="Helical" evidence="8">
    <location>
        <begin position="396"/>
        <end position="417"/>
    </location>
</feature>
<keyword evidence="2 8" id="KW-0813">Transport</keyword>
<evidence type="ECO:0000256" key="7">
    <source>
        <dbReference type="ARBA" id="ARBA00023136"/>
    </source>
</evidence>
<evidence type="ECO:0000256" key="2">
    <source>
        <dbReference type="ARBA" id="ARBA00022448"/>
    </source>
</evidence>
<evidence type="ECO:0000256" key="1">
    <source>
        <dbReference type="ARBA" id="ARBA00004141"/>
    </source>
</evidence>
<dbReference type="InterPro" id="IPR036259">
    <property type="entry name" value="MFS_trans_sf"/>
</dbReference>
<dbReference type="AlphaFoldDB" id="A0A832ML11"/>
<keyword evidence="6 8" id="KW-1133">Transmembrane helix</keyword>